<dbReference type="Proteomes" id="UP000007115">
    <property type="component" value="Unassembled WGS sequence"/>
</dbReference>
<reference evidence="2 3" key="1">
    <citation type="journal article" date="2011" name="Genome Biol.">
        <title>Comparative genome sequence analysis underscores mycoparasitism as the ancestral life style of Trichoderma.</title>
        <authorList>
            <person name="Kubicek C.P."/>
            <person name="Herrera-Estrella A."/>
            <person name="Seidl-Seiboth V."/>
            <person name="Martinez D.A."/>
            <person name="Druzhinina I.S."/>
            <person name="Thon M."/>
            <person name="Zeilinger S."/>
            <person name="Casas-Flores S."/>
            <person name="Horwitz B.A."/>
            <person name="Mukherjee P.K."/>
            <person name="Mukherjee M."/>
            <person name="Kredics L."/>
            <person name="Alcaraz L.D."/>
            <person name="Aerts A."/>
            <person name="Antal Z."/>
            <person name="Atanasova L."/>
            <person name="Cervantes-Badillo M.G."/>
            <person name="Challacombe J."/>
            <person name="Chertkov O."/>
            <person name="McCluskey K."/>
            <person name="Coulpier F."/>
            <person name="Deshpande N."/>
            <person name="von Doehren H."/>
            <person name="Ebbole D.J."/>
            <person name="Esquivel-Naranjo E.U."/>
            <person name="Fekete E."/>
            <person name="Flipphi M."/>
            <person name="Glaser F."/>
            <person name="Gomez-Rodriguez E.Y."/>
            <person name="Gruber S."/>
            <person name="Han C."/>
            <person name="Henrissat B."/>
            <person name="Hermosa R."/>
            <person name="Hernandez-Onate M."/>
            <person name="Karaffa L."/>
            <person name="Kosti I."/>
            <person name="Le Crom S."/>
            <person name="Lindquist E."/>
            <person name="Lucas S."/>
            <person name="Luebeck M."/>
            <person name="Luebeck P.S."/>
            <person name="Margeot A."/>
            <person name="Metz B."/>
            <person name="Misra M."/>
            <person name="Nevalainen H."/>
            <person name="Omann M."/>
            <person name="Packer N."/>
            <person name="Perrone G."/>
            <person name="Uresti-Rivera E.E."/>
            <person name="Salamov A."/>
            <person name="Schmoll M."/>
            <person name="Seiboth B."/>
            <person name="Shapiro H."/>
            <person name="Sukno S."/>
            <person name="Tamayo-Ramos J.A."/>
            <person name="Tisch D."/>
            <person name="Wiest A."/>
            <person name="Wilkinson H.H."/>
            <person name="Zhang M."/>
            <person name="Coutinho P.M."/>
            <person name="Kenerley C.M."/>
            <person name="Monte E."/>
            <person name="Baker S.E."/>
            <person name="Grigoriev I.V."/>
        </authorList>
    </citation>
    <scope>NUCLEOTIDE SEQUENCE [LARGE SCALE GENOMIC DNA]</scope>
    <source>
        <strain evidence="3">Gv29-8 / FGSC 10586</strain>
    </source>
</reference>
<dbReference type="HOGENOM" id="CLU_024198_0_0_1"/>
<dbReference type="OrthoDB" id="4763081at2759"/>
<gene>
    <name evidence="2" type="ORF">TRIVIDRAFT_60850</name>
</gene>
<organism evidence="2 3">
    <name type="scientific">Hypocrea virens (strain Gv29-8 / FGSC 10586)</name>
    <name type="common">Gliocladium virens</name>
    <name type="synonym">Trichoderma virens</name>
    <dbReference type="NCBI Taxonomy" id="413071"/>
    <lineage>
        <taxon>Eukaryota</taxon>
        <taxon>Fungi</taxon>
        <taxon>Dikarya</taxon>
        <taxon>Ascomycota</taxon>
        <taxon>Pezizomycotina</taxon>
        <taxon>Sordariomycetes</taxon>
        <taxon>Hypocreomycetidae</taxon>
        <taxon>Hypocreales</taxon>
        <taxon>Hypocreaceae</taxon>
        <taxon>Trichoderma</taxon>
    </lineage>
</organism>
<dbReference type="GeneID" id="25796136"/>
<proteinExistence type="predicted"/>
<dbReference type="AlphaFoldDB" id="G9MT26"/>
<keyword evidence="3" id="KW-1185">Reference proteome</keyword>
<dbReference type="VEuPathDB" id="FungiDB:TRIVIDRAFT_60850"/>
<dbReference type="STRING" id="413071.G9MT26"/>
<evidence type="ECO:0000256" key="1">
    <source>
        <dbReference type="SAM" id="MobiDB-lite"/>
    </source>
</evidence>
<evidence type="ECO:0000313" key="3">
    <source>
        <dbReference type="Proteomes" id="UP000007115"/>
    </source>
</evidence>
<dbReference type="InParanoid" id="G9MT26"/>
<sequence length="677" mass="77809">MYHYLMHPSVMHPSMVMHPGLMHPFGEGEGSSETDTQVLHTTIHHQCAACSQLFLPGETLVALVYRNSVLEIHKNIIFSSIGKPCEQKTAEDLHLMFCQRQDCESCMSMRQMPFLIPRPEQFVWHLRETPKVHNIFCKSPLCHACRTAEESVSIHTDCFELFERHCTVGNDNNNSEQNDEKYRRLWLAGTRQYAWREMEPLKFSNSSTLAVRPAEMISKICGFQETFLPEVIRLIQSYLQSHIIWRYCSAIELAQELGSANAEEAAVTYKVPKVLSWSRGSTPQLVQDESLAGSFIRFTIDHRGISSIDRFSDTEPITTGKMPASSYVFVVEPIERLSDAKIEFELGLGRLHIPADLHISTWSTPNPLQLMSLIPHPYPRLAAISLDPEHCTGISFFLTTRVVREIHAHSGRRSNHLERFKYLRAMFDHEIAWIYVPLTAQDKITAMEIRQNVTTDRPHHFTIWTKTGKIIVGTPQRATNSSRTRANNTPRRPGRGILYEMEEDSRRPLNLIHEIPSSGLMKFIGTDADKQTETTEVDVDPHHVWPLAYAFFSSASLEGVSSVRVFSDKRRSLCKGILFEYENGSKRAVGQCRLGWDHVHYWRKPLSMFYGSATYQFTDPNTPYHTIRHKSVQVRFDSESDHVAEDGTRDENYYPMKGYLNFWFRINDVEIEIVNPS</sequence>
<dbReference type="RefSeq" id="XP_013956505.1">
    <property type="nucleotide sequence ID" value="XM_014101030.1"/>
</dbReference>
<dbReference type="EMBL" id="ABDF02000006">
    <property type="protein sequence ID" value="EHK22280.1"/>
    <property type="molecule type" value="Genomic_DNA"/>
</dbReference>
<evidence type="ECO:0000313" key="2">
    <source>
        <dbReference type="EMBL" id="EHK22280.1"/>
    </source>
</evidence>
<protein>
    <submittedName>
        <fullName evidence="2">Uncharacterized protein</fullName>
    </submittedName>
</protein>
<dbReference type="eggNOG" id="ENOG502RVWB">
    <property type="taxonomic scope" value="Eukaryota"/>
</dbReference>
<accession>G9MT26</accession>
<comment type="caution">
    <text evidence="2">The sequence shown here is derived from an EMBL/GenBank/DDBJ whole genome shotgun (WGS) entry which is preliminary data.</text>
</comment>
<dbReference type="OMA" id="RSETYAY"/>
<feature type="region of interest" description="Disordered" evidence="1">
    <location>
        <begin position="475"/>
        <end position="495"/>
    </location>
</feature>
<name>G9MT26_HYPVG</name>
<feature type="compositionally biased region" description="Polar residues" evidence="1">
    <location>
        <begin position="476"/>
        <end position="490"/>
    </location>
</feature>